<keyword evidence="1" id="KW-0067">ATP-binding</keyword>
<dbReference type="EMBL" id="GDJX01026211">
    <property type="protein sequence ID" value="JAT41725.1"/>
    <property type="molecule type" value="Transcribed_RNA"/>
</dbReference>
<dbReference type="AlphaFoldDB" id="A0A1D1XH49"/>
<sequence length="137" mass="15106">GRLGLGRRAPAGMEAEAEILEPLELHYSDLLLLSSPSTGLSPPSPEELERLMCVSDRVMEALGPSGPGLLCVTGVPKAPALRRVLLPLSRKLALLGNRDRARILKDIWKVVFGRHRFENFKKRKHVPRVHAFCLAGL</sequence>
<evidence type="ECO:0000313" key="1">
    <source>
        <dbReference type="EMBL" id="JAT41725.1"/>
    </source>
</evidence>
<dbReference type="GO" id="GO:0005524">
    <property type="term" value="F:ATP binding"/>
    <property type="evidence" value="ECO:0007669"/>
    <property type="project" value="UniProtKB-KW"/>
</dbReference>
<protein>
    <submittedName>
        <fullName evidence="1">Bacitracin transport ATP-binding protein BcrA</fullName>
    </submittedName>
</protein>
<dbReference type="PANTHER" id="PTHR48253">
    <property type="match status" value="1"/>
</dbReference>
<accession>A0A1D1XH49</accession>
<organism evidence="1">
    <name type="scientific">Anthurium amnicola</name>
    <dbReference type="NCBI Taxonomy" id="1678845"/>
    <lineage>
        <taxon>Eukaryota</taxon>
        <taxon>Viridiplantae</taxon>
        <taxon>Streptophyta</taxon>
        <taxon>Embryophyta</taxon>
        <taxon>Tracheophyta</taxon>
        <taxon>Spermatophyta</taxon>
        <taxon>Magnoliopsida</taxon>
        <taxon>Liliopsida</taxon>
        <taxon>Araceae</taxon>
        <taxon>Pothoideae</taxon>
        <taxon>Potheae</taxon>
        <taxon>Anthurium</taxon>
    </lineage>
</organism>
<feature type="non-terminal residue" evidence="1">
    <location>
        <position position="1"/>
    </location>
</feature>
<gene>
    <name evidence="1" type="primary">bcrA_4</name>
    <name evidence="1" type="ORF">g.125297</name>
</gene>
<proteinExistence type="predicted"/>
<name>A0A1D1XH49_9ARAE</name>
<dbReference type="PANTHER" id="PTHR48253:SF2">
    <property type="entry name" value="ISOPENICILLIN N SYNTHASE-LIKE FE(2+) 2OG DIOXYGENASE DOMAIN-CONTAINING PROTEIN"/>
    <property type="match status" value="1"/>
</dbReference>
<reference evidence="1" key="1">
    <citation type="submission" date="2015-07" db="EMBL/GenBank/DDBJ databases">
        <title>Transcriptome Assembly of Anthurium amnicola.</title>
        <authorList>
            <person name="Suzuki J."/>
        </authorList>
    </citation>
    <scope>NUCLEOTIDE SEQUENCE</scope>
</reference>
<keyword evidence="1" id="KW-0547">Nucleotide-binding</keyword>